<evidence type="ECO:0000313" key="3">
    <source>
        <dbReference type="Proteomes" id="UP000001685"/>
    </source>
</evidence>
<dbReference type="NCBIfam" id="NF041216">
    <property type="entry name" value="CU044_2847_fam"/>
    <property type="match status" value="1"/>
</dbReference>
<name>B1VRT7_STRGG</name>
<proteinExistence type="predicted"/>
<feature type="domain" description="Trypsin-co-occurring" evidence="1">
    <location>
        <begin position="88"/>
        <end position="164"/>
    </location>
</feature>
<dbReference type="AlphaFoldDB" id="B1VRT7"/>
<evidence type="ECO:0000259" key="1">
    <source>
        <dbReference type="Pfam" id="PF19493"/>
    </source>
</evidence>
<evidence type="ECO:0000313" key="2">
    <source>
        <dbReference type="EMBL" id="BAG17505.1"/>
    </source>
</evidence>
<dbReference type="InterPro" id="IPR045794">
    <property type="entry name" value="Trypco1"/>
</dbReference>
<protein>
    <recommendedName>
        <fullName evidence="1">Trypsin-co-occurring domain-containing protein</fullName>
    </recommendedName>
</protein>
<gene>
    <name evidence="2" type="ordered locus">SGR_676</name>
</gene>
<accession>B1VRT7</accession>
<organism evidence="2 3">
    <name type="scientific">Streptomyces griseus subsp. griseus (strain JCM 4626 / CBS 651.72 / NBRC 13350 / KCC S-0626 / ISP 5235)</name>
    <dbReference type="NCBI Taxonomy" id="455632"/>
    <lineage>
        <taxon>Bacteria</taxon>
        <taxon>Bacillati</taxon>
        <taxon>Actinomycetota</taxon>
        <taxon>Actinomycetes</taxon>
        <taxon>Kitasatosporales</taxon>
        <taxon>Streptomycetaceae</taxon>
        <taxon>Streptomyces</taxon>
    </lineage>
</organism>
<dbReference type="EMBL" id="AP009493">
    <property type="protein sequence ID" value="BAG17505.1"/>
    <property type="molecule type" value="Genomic_DNA"/>
</dbReference>
<dbReference type="KEGG" id="sgr:SGR_676"/>
<dbReference type="HOGENOM" id="CLU_131547_0_0_11"/>
<reference evidence="3" key="1">
    <citation type="journal article" date="2008" name="J. Bacteriol.">
        <title>Genome sequence of the streptomycin-producing microorganism Streptomyces griseus IFO 13350.</title>
        <authorList>
            <person name="Ohnishi Y."/>
            <person name="Ishikawa J."/>
            <person name="Hara H."/>
            <person name="Suzuki H."/>
            <person name="Ikenoya M."/>
            <person name="Ikeda H."/>
            <person name="Yamashita A."/>
            <person name="Hattori M."/>
            <person name="Horinouchi S."/>
        </authorList>
    </citation>
    <scope>NUCLEOTIDE SEQUENCE [LARGE SCALE GENOMIC DNA]</scope>
    <source>
        <strain evidence="3">JCM 4626 / NBRC 13350</strain>
    </source>
</reference>
<dbReference type="eggNOG" id="ENOG5032M1J">
    <property type="taxonomic scope" value="Bacteria"/>
</dbReference>
<sequence length="171" mass="17488">MTMACGRPAGDRPSCADLTTQQSRTCDIRPGGSLDSCTMRGMPEYLELDLGGAALRVELAAVGEPAPLPASTAAPDDVDLPDGFGTATPVARGRRAAEVAQDVLKSALSPLGPLLEEVHAAVTGTAHPPQELTVEFGVQIGQDLKLGIVGVNGQATMTVSASWQNKGPGEA</sequence>
<dbReference type="Proteomes" id="UP000001685">
    <property type="component" value="Chromosome"/>
</dbReference>
<dbReference type="Pfam" id="PF19493">
    <property type="entry name" value="Trypco1"/>
    <property type="match status" value="1"/>
</dbReference>